<sequence>MLETKAVEGVSSFDFTGKIYYCGFFTFEIGVVHYDAVVSNPCVPITPSVSMGDFTGGVNHAGLLNSHRWQAGMFWGITGSGWLSRQPPRLKTAQKSRAKKMPVRTLSKVCIFLSSMHPFLGVFN</sequence>
<dbReference type="Proteomes" id="UP000003016">
    <property type="component" value="Unassembled WGS sequence"/>
</dbReference>
<reference evidence="1 2" key="1">
    <citation type="submission" date="2012-02" db="EMBL/GenBank/DDBJ databases">
        <authorList>
            <person name="Harkins D.M."/>
            <person name="Madupu R."/>
            <person name="Durkin A.S."/>
            <person name="Torralba M."/>
            <person name="Methe B."/>
            <person name="Sutton G.G."/>
            <person name="Nelson K.E."/>
        </authorList>
    </citation>
    <scope>NUCLEOTIDE SEQUENCE [LARGE SCALE GENOMIC DNA]</scope>
    <source>
        <strain evidence="1 2">HK385</strain>
    </source>
</reference>
<accession>A0ABP2P4K3</accession>
<gene>
    <name evidence="1" type="ORF">HMPREF1050_0060</name>
</gene>
<evidence type="ECO:0000313" key="1">
    <source>
        <dbReference type="EMBL" id="EIJ72999.1"/>
    </source>
</evidence>
<protein>
    <submittedName>
        <fullName evidence="1">Uncharacterized protein</fullName>
    </submittedName>
</protein>
<dbReference type="EMBL" id="AJSW01000008">
    <property type="protein sequence ID" value="EIJ72999.1"/>
    <property type="molecule type" value="Genomic_DNA"/>
</dbReference>
<comment type="caution">
    <text evidence="1">The sequence shown here is derived from an EMBL/GenBank/DDBJ whole genome shotgun (WGS) entry which is preliminary data.</text>
</comment>
<name>A0ABP2P4K3_HAEPH</name>
<organism evidence="1 2">
    <name type="scientific">Haemophilus parahaemolyticus HK385</name>
    <dbReference type="NCBI Taxonomy" id="1095744"/>
    <lineage>
        <taxon>Bacteria</taxon>
        <taxon>Pseudomonadati</taxon>
        <taxon>Pseudomonadota</taxon>
        <taxon>Gammaproteobacteria</taxon>
        <taxon>Pasteurellales</taxon>
        <taxon>Pasteurellaceae</taxon>
        <taxon>Haemophilus</taxon>
    </lineage>
</organism>
<keyword evidence="2" id="KW-1185">Reference proteome</keyword>
<proteinExistence type="predicted"/>
<evidence type="ECO:0000313" key="2">
    <source>
        <dbReference type="Proteomes" id="UP000003016"/>
    </source>
</evidence>